<protein>
    <submittedName>
        <fullName evidence="1">Uncharacterized protein</fullName>
    </submittedName>
</protein>
<feature type="non-terminal residue" evidence="1">
    <location>
        <position position="76"/>
    </location>
</feature>
<sequence length="76" mass="9053">LQRKMTMRKASPRSRTPAAFNHSRKRTVPRVVIRREPQSMSPVRLPRRCLLCKTCLSLLAKLQQRGRQGKLWWRRS</sequence>
<reference evidence="1" key="1">
    <citation type="submission" date="2024-09" db="EMBL/GenBank/DDBJ databases">
        <title>Black Yeasts Isolated from many extreme environments.</title>
        <authorList>
            <person name="Coleine C."/>
            <person name="Stajich J.E."/>
            <person name="Selbmann L."/>
        </authorList>
    </citation>
    <scope>NUCLEOTIDE SEQUENCE</scope>
    <source>
        <strain evidence="1">CCFEE 5737</strain>
    </source>
</reference>
<accession>A0ACC3DDF4</accession>
<evidence type="ECO:0000313" key="1">
    <source>
        <dbReference type="EMBL" id="KAK3065648.1"/>
    </source>
</evidence>
<evidence type="ECO:0000313" key="2">
    <source>
        <dbReference type="Proteomes" id="UP001186974"/>
    </source>
</evidence>
<dbReference type="Proteomes" id="UP001186974">
    <property type="component" value="Unassembled WGS sequence"/>
</dbReference>
<dbReference type="EMBL" id="JAWDJW010006310">
    <property type="protein sequence ID" value="KAK3065648.1"/>
    <property type="molecule type" value="Genomic_DNA"/>
</dbReference>
<proteinExistence type="predicted"/>
<name>A0ACC3DDF4_9PEZI</name>
<feature type="non-terminal residue" evidence="1">
    <location>
        <position position="1"/>
    </location>
</feature>
<gene>
    <name evidence="1" type="ORF">LTS18_002579</name>
</gene>
<comment type="caution">
    <text evidence="1">The sequence shown here is derived from an EMBL/GenBank/DDBJ whole genome shotgun (WGS) entry which is preliminary data.</text>
</comment>
<keyword evidence="2" id="KW-1185">Reference proteome</keyword>
<organism evidence="1 2">
    <name type="scientific">Coniosporium uncinatum</name>
    <dbReference type="NCBI Taxonomy" id="93489"/>
    <lineage>
        <taxon>Eukaryota</taxon>
        <taxon>Fungi</taxon>
        <taxon>Dikarya</taxon>
        <taxon>Ascomycota</taxon>
        <taxon>Pezizomycotina</taxon>
        <taxon>Dothideomycetes</taxon>
        <taxon>Dothideomycetes incertae sedis</taxon>
        <taxon>Coniosporium</taxon>
    </lineage>
</organism>